<name>A0A076YNG2_9CAUD</name>
<dbReference type="GeneID" id="22109665"/>
<dbReference type="EMBL" id="KM199770">
    <property type="protein sequence ID" value="AIK68329.1"/>
    <property type="molecule type" value="Genomic_DNA"/>
</dbReference>
<dbReference type="OrthoDB" id="15587at10239"/>
<sequence>MAPKQVILERFAEEMGTKMTMSKFGSKLKIPTNFLQLGNYVKKQEAPGKPPADPTRYMFFATRVRMNSGYIWPAIANKNYMASKLKFGTPDYDVEDPLIHFSGWSMTEGGNAPQETQLPGNDTVIDAIELYDSLGVKYVLTNASNPGLTIPSAGAGGWFRSLTPLKLKKNTNFTVITKWHINAGQNYVGAYRIQKQRGEKFWGAADANALQTLIDADAPVTTEFDAFYAVSPGAQNASQMQCYGPDMMVAKGDWDGRDVALILTDSLGYGRQEVSSTADARGNMGPVARALDDKATGRVAHHIFGCPGAKNQNECATSALKRWDLLDEVKNTFNGGTKYPFTLVGNQMGTNDAGADTATWLSRITALMTRVRTRIGASIPFWQFTIPPRNSTTASYSTSAAISVLTPGTWSTLRNDLNDRIRNKTGFAHDGFLELDRAWTNYPTEQDKFASIIQIYGATPQYLTNYIVGGGTSSGIFAKGTLDFVPVIGETYIFEYQPNTYGGRVVSSIDSYNPDGTPNVTFNSESTTVFQNNAKVYPGISPDGIHCYGSYYKNWVAPRFLPEKLKLHF</sequence>
<organism evidence="1 2">
    <name type="scientific">Rhizobium phage vB_RleM_P10VF</name>
    <dbReference type="NCBI Taxonomy" id="1527770"/>
    <lineage>
        <taxon>Viruses</taxon>
        <taxon>Duplodnaviria</taxon>
        <taxon>Heunggongvirae</taxon>
        <taxon>Uroviricota</taxon>
        <taxon>Caudoviricetes</taxon>
        <taxon>Pootjesviridae</taxon>
        <taxon>Innesvirus</taxon>
        <taxon>Innesvirus P10VF</taxon>
    </lineage>
</organism>
<protein>
    <submittedName>
        <fullName evidence="1">Uncharacterized protein</fullName>
    </submittedName>
</protein>
<proteinExistence type="predicted"/>
<keyword evidence="2" id="KW-1185">Reference proteome</keyword>
<accession>A0A076YNG2</accession>
<dbReference type="KEGG" id="vg:22109665"/>
<gene>
    <name evidence="1" type="ORF">P10VF_116</name>
</gene>
<dbReference type="Proteomes" id="UP000204140">
    <property type="component" value="Segment"/>
</dbReference>
<dbReference type="RefSeq" id="YP_009099855.1">
    <property type="nucleotide sequence ID" value="NC_025429.1"/>
</dbReference>
<evidence type="ECO:0000313" key="1">
    <source>
        <dbReference type="EMBL" id="AIK68329.1"/>
    </source>
</evidence>
<reference evidence="1 2" key="1">
    <citation type="submission" date="2014-07" db="EMBL/GenBank/DDBJ databases">
        <title>Isolation and characterization of Rhizobium leguminosarum phages from western Canadian soils and complete genome sequences of rhizobiophages vB_RleS_L338C and vB_RleM_P10VF.</title>
        <authorList>
            <person name="Restrepo-Cordoba M."/>
            <person name="Halmillawewa A.P."/>
            <person name="Perry B."/>
            <person name="Hynes M.F."/>
            <person name="Yost C.K."/>
        </authorList>
    </citation>
    <scope>NUCLEOTIDE SEQUENCE [LARGE SCALE GENOMIC DNA]</scope>
</reference>
<evidence type="ECO:0000313" key="2">
    <source>
        <dbReference type="Proteomes" id="UP000204140"/>
    </source>
</evidence>